<keyword evidence="2" id="KW-1185">Reference proteome</keyword>
<reference evidence="2" key="1">
    <citation type="submission" date="2019-06" db="EMBL/GenBank/DDBJ databases">
        <title>Complete genome of the novel Klebsiella pneumoniae phage Marfa.</title>
        <authorList>
            <person name="Harb L."/>
            <person name="Boeckman J."/>
            <person name="Newkirk H."/>
            <person name="Liu M."/>
            <person name="Gill J."/>
            <person name="Ramsey J."/>
        </authorList>
    </citation>
    <scope>NUCLEOTIDE SEQUENCE [LARGE SCALE GENOMIC DNA]</scope>
</reference>
<dbReference type="InterPro" id="IPR020342">
    <property type="entry name" value="Phage_T4_Gp16_DNA-pack"/>
</dbReference>
<accession>A0A4Y5TR02</accession>
<dbReference type="Proteomes" id="UP000320940">
    <property type="component" value="Segment"/>
</dbReference>
<name>A0A4Y5TR02_9CAUD</name>
<protein>
    <submittedName>
        <fullName evidence="1">Small terminase protein</fullName>
    </submittedName>
</protein>
<dbReference type="Pfam" id="PF11053">
    <property type="entry name" value="DNA_Packaging"/>
    <property type="match status" value="1"/>
</dbReference>
<evidence type="ECO:0000313" key="1">
    <source>
        <dbReference type="EMBL" id="QDB71825.1"/>
    </source>
</evidence>
<evidence type="ECO:0000313" key="2">
    <source>
        <dbReference type="Proteomes" id="UP000320940"/>
    </source>
</evidence>
<dbReference type="Gene3D" id="1.10.287.1060">
    <property type="entry name" value="ESAT-6-like"/>
    <property type="match status" value="1"/>
</dbReference>
<proteinExistence type="predicted"/>
<sequence>MSEVLDMSKLLDIDSLPGIEGEEIPVYEKLELVEVKSNPNNRKPDLEDDYSVVRKNLHFQQQMLMDAGKIFLETAKNADSPRHMEVFATLMGQMTATNKEILKLHKEMKEITDEKVDTKGKGGQQTTNIENATIFMGSPSDLMDELGDSYEAQERLEKQVN</sequence>
<gene>
    <name evidence="1" type="ORF">CPT_Marfa_177</name>
</gene>
<dbReference type="EMBL" id="MN044033">
    <property type="protein sequence ID" value="QDB71825.1"/>
    <property type="molecule type" value="Genomic_DNA"/>
</dbReference>
<organism evidence="1 2">
    <name type="scientific">Klebsiella phage Marfa</name>
    <dbReference type="NCBI Taxonomy" id="2587809"/>
    <lineage>
        <taxon>Viruses</taxon>
        <taxon>Duplodnaviria</taxon>
        <taxon>Heunggongvirae</taxon>
        <taxon>Uroviricota</taxon>
        <taxon>Caudoviricetes</taxon>
        <taxon>Marfavirus</taxon>
        <taxon>Marfavirus marfa</taxon>
    </lineage>
</organism>
<dbReference type="FunFam" id="1.10.287.1060:FF:000005">
    <property type="entry name" value="Phage terminase, small subunit"/>
    <property type="match status" value="1"/>
</dbReference>